<proteinExistence type="predicted"/>
<name>S7RXG1_GLOTA</name>
<dbReference type="KEGG" id="gtr:GLOTRDRAFT_136436"/>
<dbReference type="OrthoDB" id="5522061at2759"/>
<accession>S7RXG1</accession>
<evidence type="ECO:0000313" key="1">
    <source>
        <dbReference type="EMBL" id="EPQ59605.1"/>
    </source>
</evidence>
<dbReference type="RefSeq" id="XP_007862546.1">
    <property type="nucleotide sequence ID" value="XM_007864355.1"/>
</dbReference>
<dbReference type="HOGENOM" id="CLU_108161_0_0_1"/>
<dbReference type="EMBL" id="KB469297">
    <property type="protein sequence ID" value="EPQ59605.1"/>
    <property type="molecule type" value="Genomic_DNA"/>
</dbReference>
<dbReference type="eggNOG" id="ENOG502SGV7">
    <property type="taxonomic scope" value="Eukaryota"/>
</dbReference>
<gene>
    <name evidence="1" type="ORF">GLOTRDRAFT_136436</name>
</gene>
<dbReference type="AlphaFoldDB" id="S7RXG1"/>
<dbReference type="GeneID" id="19303532"/>
<evidence type="ECO:0000313" key="2">
    <source>
        <dbReference type="Proteomes" id="UP000030669"/>
    </source>
</evidence>
<sequence length="173" mass="19071">MLARFVTLPLIRAASPTARIAGCKLSGMHYSTRPVKGLVETDECAIPVQPTWSVNDLLSSYPKPSISPAKLKHLHELSALLPPEEGSAEHAILTEEMQDLAKLVEAVRLADLHELAEEGVPDGRVWADGIGIDLKDQDGVPALEDEVRGRDLLTWAPRMSNEMYVVETDKRRK</sequence>
<protein>
    <submittedName>
        <fullName evidence="1">Uncharacterized protein</fullName>
    </submittedName>
</protein>
<organism evidence="1 2">
    <name type="scientific">Gloeophyllum trabeum (strain ATCC 11539 / FP-39264 / Madison 617)</name>
    <name type="common">Brown rot fungus</name>
    <dbReference type="NCBI Taxonomy" id="670483"/>
    <lineage>
        <taxon>Eukaryota</taxon>
        <taxon>Fungi</taxon>
        <taxon>Dikarya</taxon>
        <taxon>Basidiomycota</taxon>
        <taxon>Agaricomycotina</taxon>
        <taxon>Agaricomycetes</taxon>
        <taxon>Gloeophyllales</taxon>
        <taxon>Gloeophyllaceae</taxon>
        <taxon>Gloeophyllum</taxon>
    </lineage>
</organism>
<dbReference type="OMA" id="KPTWSVN"/>
<dbReference type="Proteomes" id="UP000030669">
    <property type="component" value="Unassembled WGS sequence"/>
</dbReference>
<keyword evidence="2" id="KW-1185">Reference proteome</keyword>
<reference evidence="1 2" key="1">
    <citation type="journal article" date="2012" name="Science">
        <title>The Paleozoic origin of enzymatic lignin decomposition reconstructed from 31 fungal genomes.</title>
        <authorList>
            <person name="Floudas D."/>
            <person name="Binder M."/>
            <person name="Riley R."/>
            <person name="Barry K."/>
            <person name="Blanchette R.A."/>
            <person name="Henrissat B."/>
            <person name="Martinez A.T."/>
            <person name="Otillar R."/>
            <person name="Spatafora J.W."/>
            <person name="Yadav J.S."/>
            <person name="Aerts A."/>
            <person name="Benoit I."/>
            <person name="Boyd A."/>
            <person name="Carlson A."/>
            <person name="Copeland A."/>
            <person name="Coutinho P.M."/>
            <person name="de Vries R.P."/>
            <person name="Ferreira P."/>
            <person name="Findley K."/>
            <person name="Foster B."/>
            <person name="Gaskell J."/>
            <person name="Glotzer D."/>
            <person name="Gorecki P."/>
            <person name="Heitman J."/>
            <person name="Hesse C."/>
            <person name="Hori C."/>
            <person name="Igarashi K."/>
            <person name="Jurgens J.A."/>
            <person name="Kallen N."/>
            <person name="Kersten P."/>
            <person name="Kohler A."/>
            <person name="Kuees U."/>
            <person name="Kumar T.K.A."/>
            <person name="Kuo A."/>
            <person name="LaButti K."/>
            <person name="Larrondo L.F."/>
            <person name="Lindquist E."/>
            <person name="Ling A."/>
            <person name="Lombard V."/>
            <person name="Lucas S."/>
            <person name="Lundell T."/>
            <person name="Martin R."/>
            <person name="McLaughlin D.J."/>
            <person name="Morgenstern I."/>
            <person name="Morin E."/>
            <person name="Murat C."/>
            <person name="Nagy L.G."/>
            <person name="Nolan M."/>
            <person name="Ohm R.A."/>
            <person name="Patyshakuliyeva A."/>
            <person name="Rokas A."/>
            <person name="Ruiz-Duenas F.J."/>
            <person name="Sabat G."/>
            <person name="Salamov A."/>
            <person name="Samejima M."/>
            <person name="Schmutz J."/>
            <person name="Slot J.C."/>
            <person name="St John F."/>
            <person name="Stenlid J."/>
            <person name="Sun H."/>
            <person name="Sun S."/>
            <person name="Syed K."/>
            <person name="Tsang A."/>
            <person name="Wiebenga A."/>
            <person name="Young D."/>
            <person name="Pisabarro A."/>
            <person name="Eastwood D.C."/>
            <person name="Martin F."/>
            <person name="Cullen D."/>
            <person name="Grigoriev I.V."/>
            <person name="Hibbett D.S."/>
        </authorList>
    </citation>
    <scope>NUCLEOTIDE SEQUENCE [LARGE SCALE GENOMIC DNA]</scope>
    <source>
        <strain evidence="1 2">ATCC 11539</strain>
    </source>
</reference>